<sequence>MTRQLRWGDASRMDSAEQGRQQILECALAAMSEVGPDGFAIDDVARRANISRRTLYRYFATKQELVQAVISSENAGFFSAMQQQLVGFEDDFERYLEECLCFAVRYRDQHRGGFHQGYLAKAASPEVFAYILEDIAPLWQQLLAGPFARHVERHGASVSLDDSIALISRLCLAYCLVPEAPAQIRKQLRLLRHISA</sequence>
<dbReference type="PANTHER" id="PTHR30055:SF234">
    <property type="entry name" value="HTH-TYPE TRANSCRIPTIONAL REGULATOR BETI"/>
    <property type="match status" value="1"/>
</dbReference>
<dbReference type="InterPro" id="IPR001647">
    <property type="entry name" value="HTH_TetR"/>
</dbReference>
<organism evidence="6">
    <name type="scientific">Pseudomonas putida</name>
    <name type="common">Arthrobacter siderocapsulatus</name>
    <dbReference type="NCBI Taxonomy" id="303"/>
    <lineage>
        <taxon>Bacteria</taxon>
        <taxon>Pseudomonadati</taxon>
        <taxon>Pseudomonadota</taxon>
        <taxon>Gammaproteobacteria</taxon>
        <taxon>Pseudomonadales</taxon>
        <taxon>Pseudomonadaceae</taxon>
        <taxon>Pseudomonas</taxon>
    </lineage>
</organism>
<dbReference type="RefSeq" id="WP_070094313.1">
    <property type="nucleotide sequence ID" value="NZ_CP016634.1"/>
</dbReference>
<dbReference type="PROSITE" id="PS50977">
    <property type="entry name" value="HTH_TETR_2"/>
    <property type="match status" value="1"/>
</dbReference>
<protein>
    <submittedName>
        <fullName evidence="6">Transcriptional regulator BetI</fullName>
    </submittedName>
</protein>
<feature type="DNA-binding region" description="H-T-H motif" evidence="4">
    <location>
        <begin position="40"/>
        <end position="59"/>
    </location>
</feature>
<proteinExistence type="predicted"/>
<evidence type="ECO:0000256" key="1">
    <source>
        <dbReference type="ARBA" id="ARBA00023015"/>
    </source>
</evidence>
<keyword evidence="2 4" id="KW-0238">DNA-binding</keyword>
<dbReference type="PANTHER" id="PTHR30055">
    <property type="entry name" value="HTH-TYPE TRANSCRIPTIONAL REGULATOR RUTR"/>
    <property type="match status" value="1"/>
</dbReference>
<keyword evidence="3" id="KW-0804">Transcription</keyword>
<dbReference type="EMBL" id="CP016634">
    <property type="protein sequence ID" value="ANY87569.1"/>
    <property type="molecule type" value="Genomic_DNA"/>
</dbReference>
<dbReference type="InterPro" id="IPR009057">
    <property type="entry name" value="Homeodomain-like_sf"/>
</dbReference>
<dbReference type="Pfam" id="PF00440">
    <property type="entry name" value="TetR_N"/>
    <property type="match status" value="1"/>
</dbReference>
<name>A0A1B2F5I0_PSEPU</name>
<dbReference type="GO" id="GO:0000976">
    <property type="term" value="F:transcription cis-regulatory region binding"/>
    <property type="evidence" value="ECO:0007669"/>
    <property type="project" value="TreeGrafter"/>
</dbReference>
<dbReference type="GO" id="GO:0003700">
    <property type="term" value="F:DNA-binding transcription factor activity"/>
    <property type="evidence" value="ECO:0007669"/>
    <property type="project" value="TreeGrafter"/>
</dbReference>
<dbReference type="SUPFAM" id="SSF46689">
    <property type="entry name" value="Homeodomain-like"/>
    <property type="match status" value="1"/>
</dbReference>
<evidence type="ECO:0000256" key="2">
    <source>
        <dbReference type="ARBA" id="ARBA00023125"/>
    </source>
</evidence>
<reference evidence="6" key="1">
    <citation type="submission" date="2016-07" db="EMBL/GenBank/DDBJ databases">
        <title>New class B carbapenemase carried by novel plasmid in Pseudomonas putida enviromental strain in eastern Amazonia.</title>
        <authorList>
            <person name="Souza C.O."/>
            <person name="Lima K.V."/>
            <person name="Brasiliense D.M."/>
            <person name="Perez-Chaparro P.J."/>
            <person name="Mamizuka E.M."/>
            <person name="Lima M.O."/>
            <person name="Lima L.N."/>
            <person name="McCulloch J.A."/>
        </authorList>
    </citation>
    <scope>NUCLEOTIDE SEQUENCE [LARGE SCALE GENOMIC DNA]</scope>
    <source>
        <strain evidence="6">IEC33019</strain>
    </source>
</reference>
<accession>A0A1B2F5I0</accession>
<evidence type="ECO:0000256" key="3">
    <source>
        <dbReference type="ARBA" id="ARBA00023163"/>
    </source>
</evidence>
<evidence type="ECO:0000259" key="5">
    <source>
        <dbReference type="PROSITE" id="PS50977"/>
    </source>
</evidence>
<dbReference type="PRINTS" id="PR00455">
    <property type="entry name" value="HTHTETR"/>
</dbReference>
<evidence type="ECO:0000313" key="6">
    <source>
        <dbReference type="EMBL" id="ANY87569.1"/>
    </source>
</evidence>
<feature type="domain" description="HTH tetR-type" evidence="5">
    <location>
        <begin position="17"/>
        <end position="77"/>
    </location>
</feature>
<dbReference type="Gene3D" id="1.10.357.10">
    <property type="entry name" value="Tetracycline Repressor, domain 2"/>
    <property type="match status" value="1"/>
</dbReference>
<dbReference type="InterPro" id="IPR050109">
    <property type="entry name" value="HTH-type_TetR-like_transc_reg"/>
</dbReference>
<evidence type="ECO:0000256" key="4">
    <source>
        <dbReference type="PROSITE-ProRule" id="PRU00335"/>
    </source>
</evidence>
<keyword evidence="1" id="KW-0805">Transcription regulation</keyword>
<gene>
    <name evidence="6" type="ORF">IEC33019_2008</name>
</gene>
<dbReference type="AlphaFoldDB" id="A0A1B2F5I0"/>